<evidence type="ECO:0000256" key="1">
    <source>
        <dbReference type="ARBA" id="ARBA00022500"/>
    </source>
</evidence>
<feature type="transmembrane region" description="Helical" evidence="4">
    <location>
        <begin position="167"/>
        <end position="187"/>
    </location>
</feature>
<protein>
    <submittedName>
        <fullName evidence="6">Methyl-accepting chemotaxis protein</fullName>
    </submittedName>
</protein>
<dbReference type="InterPro" id="IPR004089">
    <property type="entry name" value="MCPsignal_dom"/>
</dbReference>
<feature type="transmembrane region" description="Helical" evidence="4">
    <location>
        <begin position="80"/>
        <end position="100"/>
    </location>
</feature>
<dbReference type="SUPFAM" id="SSF58104">
    <property type="entry name" value="Methyl-accepting chemotaxis protein (MCP) signaling domain"/>
    <property type="match status" value="1"/>
</dbReference>
<dbReference type="GO" id="GO:0004888">
    <property type="term" value="F:transmembrane signaling receptor activity"/>
    <property type="evidence" value="ECO:0007669"/>
    <property type="project" value="TreeGrafter"/>
</dbReference>
<keyword evidence="4" id="KW-0472">Membrane</keyword>
<keyword evidence="4" id="KW-1133">Transmembrane helix</keyword>
<proteinExistence type="inferred from homology"/>
<dbReference type="AlphaFoldDB" id="A0AB38YE62"/>
<keyword evidence="4" id="KW-0812">Transmembrane</keyword>
<evidence type="ECO:0000259" key="5">
    <source>
        <dbReference type="PROSITE" id="PS50111"/>
    </source>
</evidence>
<feature type="transmembrane region" description="Helical" evidence="4">
    <location>
        <begin position="51"/>
        <end position="73"/>
    </location>
</feature>
<keyword evidence="1" id="KW-0145">Chemotaxis</keyword>
<dbReference type="PANTHER" id="PTHR43531">
    <property type="entry name" value="PROTEIN ICFG"/>
    <property type="match status" value="1"/>
</dbReference>
<reference evidence="6" key="1">
    <citation type="submission" date="2022-07" db="EMBL/GenBank/DDBJ databases">
        <title>Complete genome sequence of Salinispirillum sp. LH10-3-1 capable of multiple carbohydrate inversion isolated from a soda lake.</title>
        <authorList>
            <person name="Liu J."/>
            <person name="Zhai Y."/>
            <person name="Zhang H."/>
            <person name="Yang H."/>
            <person name="Qu J."/>
            <person name="Li J."/>
        </authorList>
    </citation>
    <scope>NUCLEOTIDE SEQUENCE</scope>
    <source>
        <strain evidence="6">LH 10-3-1</strain>
    </source>
</reference>
<dbReference type="InterPro" id="IPR051310">
    <property type="entry name" value="MCP_chemotaxis"/>
</dbReference>
<dbReference type="GO" id="GO:0006935">
    <property type="term" value="P:chemotaxis"/>
    <property type="evidence" value="ECO:0007669"/>
    <property type="project" value="UniProtKB-KW"/>
</dbReference>
<evidence type="ECO:0000313" key="6">
    <source>
        <dbReference type="EMBL" id="WLD57664.1"/>
    </source>
</evidence>
<feature type="transmembrane region" description="Helical" evidence="4">
    <location>
        <begin position="106"/>
        <end position="123"/>
    </location>
</feature>
<organism evidence="6">
    <name type="scientific">Salinispirillum sp. LH 10-3-1</name>
    <dbReference type="NCBI Taxonomy" id="2952525"/>
    <lineage>
        <taxon>Bacteria</taxon>
        <taxon>Pseudomonadati</taxon>
        <taxon>Pseudomonadota</taxon>
        <taxon>Gammaproteobacteria</taxon>
        <taxon>Oceanospirillales</taxon>
        <taxon>Saccharospirillaceae</taxon>
        <taxon>Salinispirillum</taxon>
    </lineage>
</organism>
<keyword evidence="3" id="KW-0807">Transducer</keyword>
<feature type="transmembrane region" description="Helical" evidence="4">
    <location>
        <begin position="28"/>
        <end position="45"/>
    </location>
</feature>
<dbReference type="RefSeq" id="WP_304994949.1">
    <property type="nucleotide sequence ID" value="NZ_CP101717.1"/>
</dbReference>
<gene>
    <name evidence="6" type="ORF">NFC81_13225</name>
</gene>
<accession>A0AB38YE62</accession>
<dbReference type="SMART" id="SM00283">
    <property type="entry name" value="MA"/>
    <property type="match status" value="1"/>
</dbReference>
<sequence>MNPIRLYVRLFTPQGKDFQDGQHPQENMVLVFAFFGVVIALYSFLKWNSYGVTPLVLSSLVLLSLTLTASTLMKLGTATLITINITLTGFAVHAVNMVYQTGGIDSPHILWLIALVVGTYFMADARSAFGWTLVFVLALVFMISRDVSGGYVPTLDLDARALRVETWSGYLLPMIMVWVMQSISLKVRNNAMQSTRDALAAAEVSAAEASHNSQHLSAVLTQAEASVSHLYEGGAHLSELQETVQEHSQSIQQQSQQLAEAATFFNDRLNQVSASLSEGNELVQRINREAATASTDSTESATAMEAVVSSMDQIKDNNDRIEVATRLINDIAQQTNLLALNAAIEAARAGEAGRGFAVVADEVRNLSQKSDTSANEIRTLLNQSIADIDNGIAVVGNARETLTRVLTSVTSISQSIDSVSAQIVEQNRELVEMAQSSSELSDISQQQTRSAAALIESQKALKVQAEELTQLSRTMQDVMHGDAG</sequence>
<dbReference type="GO" id="GO:0005886">
    <property type="term" value="C:plasma membrane"/>
    <property type="evidence" value="ECO:0007669"/>
    <property type="project" value="TreeGrafter"/>
</dbReference>
<name>A0AB38YE62_9GAMM</name>
<evidence type="ECO:0000256" key="4">
    <source>
        <dbReference type="SAM" id="Phobius"/>
    </source>
</evidence>
<dbReference type="GO" id="GO:0007165">
    <property type="term" value="P:signal transduction"/>
    <property type="evidence" value="ECO:0007669"/>
    <property type="project" value="UniProtKB-KW"/>
</dbReference>
<feature type="transmembrane region" description="Helical" evidence="4">
    <location>
        <begin position="128"/>
        <end position="147"/>
    </location>
</feature>
<dbReference type="EMBL" id="CP101717">
    <property type="protein sequence ID" value="WLD57664.1"/>
    <property type="molecule type" value="Genomic_DNA"/>
</dbReference>
<evidence type="ECO:0000256" key="3">
    <source>
        <dbReference type="PROSITE-ProRule" id="PRU00284"/>
    </source>
</evidence>
<comment type="similarity">
    <text evidence="2">Belongs to the methyl-accepting chemotaxis (MCP) protein family.</text>
</comment>
<dbReference type="PROSITE" id="PS50111">
    <property type="entry name" value="CHEMOTAXIS_TRANSDUC_2"/>
    <property type="match status" value="1"/>
</dbReference>
<dbReference type="PANTHER" id="PTHR43531:SF11">
    <property type="entry name" value="METHYL-ACCEPTING CHEMOTAXIS PROTEIN 3"/>
    <property type="match status" value="1"/>
</dbReference>
<dbReference type="Gene3D" id="1.10.287.950">
    <property type="entry name" value="Methyl-accepting chemotaxis protein"/>
    <property type="match status" value="1"/>
</dbReference>
<feature type="domain" description="Methyl-accepting transducer" evidence="5">
    <location>
        <begin position="233"/>
        <end position="455"/>
    </location>
</feature>
<dbReference type="Pfam" id="PF00015">
    <property type="entry name" value="MCPsignal"/>
    <property type="match status" value="1"/>
</dbReference>
<evidence type="ECO:0000256" key="2">
    <source>
        <dbReference type="ARBA" id="ARBA00029447"/>
    </source>
</evidence>